<evidence type="ECO:0000256" key="8">
    <source>
        <dbReference type="SAM" id="Phobius"/>
    </source>
</evidence>
<feature type="domain" description="Laminin G" evidence="9">
    <location>
        <begin position="421"/>
        <end position="618"/>
    </location>
</feature>
<dbReference type="Pfam" id="PF02210">
    <property type="entry name" value="Laminin_G_2"/>
    <property type="match status" value="1"/>
</dbReference>
<dbReference type="SUPFAM" id="SSF57184">
    <property type="entry name" value="Growth factor receptor domain"/>
    <property type="match status" value="1"/>
</dbReference>
<dbReference type="EMBL" id="JACEEZ010005081">
    <property type="protein sequence ID" value="KAG0725905.1"/>
    <property type="molecule type" value="Genomic_DNA"/>
</dbReference>
<evidence type="ECO:0000256" key="1">
    <source>
        <dbReference type="ARBA" id="ARBA00022536"/>
    </source>
</evidence>
<evidence type="ECO:0000256" key="2">
    <source>
        <dbReference type="ARBA" id="ARBA00022729"/>
    </source>
</evidence>
<dbReference type="InterPro" id="IPR000152">
    <property type="entry name" value="EGF-type_Asp/Asn_hydroxyl_site"/>
</dbReference>
<dbReference type="CDD" id="cd00054">
    <property type="entry name" value="EGF_CA"/>
    <property type="match status" value="1"/>
</dbReference>
<dbReference type="PROSITE" id="PS50026">
    <property type="entry name" value="EGF_3"/>
    <property type="match status" value="2"/>
</dbReference>
<feature type="disulfide bond" evidence="6">
    <location>
        <begin position="686"/>
        <end position="695"/>
    </location>
</feature>
<dbReference type="PANTHER" id="PTHR15036:SF67">
    <property type="entry name" value="LAMININ SUBUNIT ALPHA-LIKE PROTEIN"/>
    <property type="match status" value="1"/>
</dbReference>
<evidence type="ECO:0000259" key="9">
    <source>
        <dbReference type="PROSITE" id="PS50025"/>
    </source>
</evidence>
<feature type="region of interest" description="Disordered" evidence="7">
    <location>
        <begin position="922"/>
        <end position="985"/>
    </location>
</feature>
<feature type="domain" description="EGF-like" evidence="10">
    <location>
        <begin position="660"/>
        <end position="696"/>
    </location>
</feature>
<feature type="region of interest" description="Disordered" evidence="7">
    <location>
        <begin position="85"/>
        <end position="109"/>
    </location>
</feature>
<dbReference type="InterPro" id="IPR050372">
    <property type="entry name" value="Neurexin-related_CASP"/>
</dbReference>
<dbReference type="GO" id="GO:0005509">
    <property type="term" value="F:calcium ion binding"/>
    <property type="evidence" value="ECO:0007669"/>
    <property type="project" value="InterPro"/>
</dbReference>
<keyword evidence="8" id="KW-0812">Transmembrane</keyword>
<dbReference type="GO" id="GO:0048513">
    <property type="term" value="P:animal organ development"/>
    <property type="evidence" value="ECO:0007669"/>
    <property type="project" value="UniProtKB-ARBA"/>
</dbReference>
<dbReference type="InterPro" id="IPR001881">
    <property type="entry name" value="EGF-like_Ca-bd_dom"/>
</dbReference>
<dbReference type="PANTHER" id="PTHR15036">
    <property type="entry name" value="PIKACHURIN-LIKE PROTEIN"/>
    <property type="match status" value="1"/>
</dbReference>
<sequence>MVKVVEGRGMAVEVVSVYEGCVPHSHAPRPPAAPPTTTPAPSTCVWVCAKDAHGRYLDPVKIQGLLALHARQIATATNLTVTAYTPPLDDSPATADGGPADPDPHLHSATSLASTSPPLQVCGDYCCFLWCLVYRCVCPGGTSGSRCKVLSRTFRGSGWAWLPPLPPCLPATLSLRLLTRRPHALLLYAGPLAPILPRATPPMLALQLVEGRPQALLQGAGGFLRLQVNASLSDGRWHSLHLTLDHQTVVLMVDLCGRGWEGKTRGDAHCLARAEWRSQQGGGPWLSSAPLQVGGLAHPPPQPEHHGWHEAPTHHHLTGCLARLTINNQVRVESRPSSRSRGHVSVTLCLPLTSFLASRFLFQLIDLGEPAYSYGSVAGCRPQDTACPGGCGLRGQCTGGLLLPWCECEPGWTGSGCSTPTVPSRLGAASYMKVALSFTPAPRVVKLQARVRFRGARSGLLLHLATHHRAAAITLHLQAGVACASVSGAGWAARRVCVARRPLGDGAWHTVVAERHGHNVRVSVDDGDGWCLNESLASVHTAGGAGAPPPLMLDKHDGVTVGGLPEFLGVNLVTVHDDLQDTCLDDLRVSDHQLPLPPAVNGTSWGQVTTMQHMVQGCHPAGDPCANTSCAAPLACRAAWDQPSCRCGPGTRLVGGACEDVDECLWRPCLHGGSCLNLQPGYLCVCAPGHLGDHCQWSKLASNGHPAAAPAAIAAIAVSILVLVVVGVVVSLRLHRLRGAQGLQAGAVKGVKGAAVEGDEEQSVGETAVQGGSNDTLMELLKLRVSRDPSGLSEDGSAAPAGWEGRGGVLLVDPQHTSLHPQELPAHPCGPDASPPHLASPAPDSRTRVAVLPTKCPAVGVIEAGDPTHHPPEAPLTATPPPRLLHAGTEHGTAARDEGEAWEEHCALTSASTALTVASPQFVSPQPDRHTLPAAASACGRNSTPQGPGTAWAAGGAAASPLDPHGLAGPTLRAQGGGPRGEEGCGNCVAQDVRGPRHNDGLRVSARHPGEAVQRGKRLTRLSLGWCARRGGARRAGGGRATSTIPREAPQSTSLWTQQAPHVGVLMTNTYTQHVSYNIGLPINII</sequence>
<evidence type="ECO:0000313" key="12">
    <source>
        <dbReference type="Proteomes" id="UP000770661"/>
    </source>
</evidence>
<feature type="region of interest" description="Disordered" evidence="7">
    <location>
        <begin position="289"/>
        <end position="312"/>
    </location>
</feature>
<comment type="caution">
    <text evidence="6">Lacks conserved residue(s) required for the propagation of feature annotation.</text>
</comment>
<dbReference type="PROSITE" id="PS01187">
    <property type="entry name" value="EGF_CA"/>
    <property type="match status" value="1"/>
</dbReference>
<dbReference type="Gene3D" id="2.60.120.200">
    <property type="match status" value="2"/>
</dbReference>
<evidence type="ECO:0000256" key="7">
    <source>
        <dbReference type="SAM" id="MobiDB-lite"/>
    </source>
</evidence>
<dbReference type="SMART" id="SM00181">
    <property type="entry name" value="EGF"/>
    <property type="match status" value="3"/>
</dbReference>
<proteinExistence type="predicted"/>
<protein>
    <submittedName>
        <fullName evidence="11">Neural-cadherin</fullName>
    </submittedName>
</protein>
<keyword evidence="4 6" id="KW-1015">Disulfide bond</keyword>
<dbReference type="FunFam" id="2.10.25.10:FF:000122">
    <property type="entry name" value="Protein crumbs homolog 2"/>
    <property type="match status" value="1"/>
</dbReference>
<name>A0A8J4YD93_CHIOP</name>
<evidence type="ECO:0000313" key="11">
    <source>
        <dbReference type="EMBL" id="KAG0725905.1"/>
    </source>
</evidence>
<feature type="region of interest" description="Disordered" evidence="7">
    <location>
        <begin position="865"/>
        <end position="901"/>
    </location>
</feature>
<feature type="compositionally biased region" description="Basic and acidic residues" evidence="7">
    <location>
        <begin position="303"/>
        <end position="312"/>
    </location>
</feature>
<dbReference type="InterPro" id="IPR000742">
    <property type="entry name" value="EGF"/>
</dbReference>
<feature type="transmembrane region" description="Helical" evidence="8">
    <location>
        <begin position="708"/>
        <end position="732"/>
    </location>
</feature>
<dbReference type="Pfam" id="PF00008">
    <property type="entry name" value="EGF"/>
    <property type="match status" value="1"/>
</dbReference>
<dbReference type="InterPro" id="IPR018097">
    <property type="entry name" value="EGF_Ca-bd_CS"/>
</dbReference>
<dbReference type="InterPro" id="IPR001791">
    <property type="entry name" value="Laminin_G"/>
</dbReference>
<evidence type="ECO:0000256" key="3">
    <source>
        <dbReference type="ARBA" id="ARBA00022737"/>
    </source>
</evidence>
<feature type="domain" description="EGF-like" evidence="10">
    <location>
        <begin position="383"/>
        <end position="418"/>
    </location>
</feature>
<comment type="caution">
    <text evidence="11">The sequence shown here is derived from an EMBL/GenBank/DDBJ whole genome shotgun (WGS) entry which is preliminary data.</text>
</comment>
<dbReference type="PROSITE" id="PS00010">
    <property type="entry name" value="ASX_HYDROXYL"/>
    <property type="match status" value="1"/>
</dbReference>
<dbReference type="SMART" id="SM00179">
    <property type="entry name" value="EGF_CA"/>
    <property type="match status" value="1"/>
</dbReference>
<feature type="compositionally biased region" description="Low complexity" evidence="7">
    <location>
        <begin position="947"/>
        <end position="959"/>
    </location>
</feature>
<feature type="disulfide bond" evidence="6">
    <location>
        <begin position="387"/>
        <end position="397"/>
    </location>
</feature>
<dbReference type="PROSITE" id="PS00022">
    <property type="entry name" value="EGF_1"/>
    <property type="match status" value="2"/>
</dbReference>
<dbReference type="SUPFAM" id="SSF49899">
    <property type="entry name" value="Concanavalin A-like lectins/glucanases"/>
    <property type="match status" value="2"/>
</dbReference>
<reference evidence="11" key="1">
    <citation type="submission" date="2020-07" db="EMBL/GenBank/DDBJ databases">
        <title>The High-quality genome of the commercially important snow crab, Chionoecetes opilio.</title>
        <authorList>
            <person name="Jeong J.-H."/>
            <person name="Ryu S."/>
        </authorList>
    </citation>
    <scope>NUCLEOTIDE SEQUENCE</scope>
    <source>
        <strain evidence="11">MADBK_172401_WGS</strain>
        <tissue evidence="11">Digestive gland</tissue>
    </source>
</reference>
<evidence type="ECO:0000256" key="6">
    <source>
        <dbReference type="PROSITE-ProRule" id="PRU00076"/>
    </source>
</evidence>
<keyword evidence="5" id="KW-0325">Glycoprotein</keyword>
<dbReference type="SMART" id="SM00282">
    <property type="entry name" value="LamG"/>
    <property type="match status" value="2"/>
</dbReference>
<evidence type="ECO:0000259" key="10">
    <source>
        <dbReference type="PROSITE" id="PS50026"/>
    </source>
</evidence>
<accession>A0A8J4YD93</accession>
<dbReference type="InterPro" id="IPR013320">
    <property type="entry name" value="ConA-like_dom_sf"/>
</dbReference>
<dbReference type="OrthoDB" id="6379407at2759"/>
<keyword evidence="1 6" id="KW-0245">EGF-like domain</keyword>
<dbReference type="PROSITE" id="PS50025">
    <property type="entry name" value="LAM_G_DOMAIN"/>
    <property type="match status" value="2"/>
</dbReference>
<dbReference type="Proteomes" id="UP000770661">
    <property type="component" value="Unassembled WGS sequence"/>
</dbReference>
<keyword evidence="12" id="KW-1185">Reference proteome</keyword>
<keyword evidence="2" id="KW-0732">Signal</keyword>
<dbReference type="InterPro" id="IPR009030">
    <property type="entry name" value="Growth_fac_rcpt_cys_sf"/>
</dbReference>
<evidence type="ECO:0000256" key="4">
    <source>
        <dbReference type="ARBA" id="ARBA00023157"/>
    </source>
</evidence>
<keyword evidence="8" id="KW-1133">Transmembrane helix</keyword>
<gene>
    <name evidence="11" type="primary">CadN_36</name>
    <name evidence="11" type="ORF">GWK47_004512</name>
</gene>
<dbReference type="PROSITE" id="PS01186">
    <property type="entry name" value="EGF_2"/>
    <property type="match status" value="1"/>
</dbReference>
<dbReference type="AlphaFoldDB" id="A0A8J4YD93"/>
<dbReference type="Pfam" id="PF00054">
    <property type="entry name" value="Laminin_G_1"/>
    <property type="match status" value="1"/>
</dbReference>
<keyword evidence="3" id="KW-0677">Repeat</keyword>
<evidence type="ECO:0000256" key="5">
    <source>
        <dbReference type="ARBA" id="ARBA00023180"/>
    </source>
</evidence>
<feature type="disulfide bond" evidence="6">
    <location>
        <begin position="408"/>
        <end position="417"/>
    </location>
</feature>
<organism evidence="11 12">
    <name type="scientific">Chionoecetes opilio</name>
    <name type="common">Atlantic snow crab</name>
    <name type="synonym">Cancer opilio</name>
    <dbReference type="NCBI Taxonomy" id="41210"/>
    <lineage>
        <taxon>Eukaryota</taxon>
        <taxon>Metazoa</taxon>
        <taxon>Ecdysozoa</taxon>
        <taxon>Arthropoda</taxon>
        <taxon>Crustacea</taxon>
        <taxon>Multicrustacea</taxon>
        <taxon>Malacostraca</taxon>
        <taxon>Eumalacostraca</taxon>
        <taxon>Eucarida</taxon>
        <taxon>Decapoda</taxon>
        <taxon>Pleocyemata</taxon>
        <taxon>Brachyura</taxon>
        <taxon>Eubrachyura</taxon>
        <taxon>Majoidea</taxon>
        <taxon>Majidae</taxon>
        <taxon>Chionoecetes</taxon>
    </lineage>
</organism>
<dbReference type="Gene3D" id="2.10.25.10">
    <property type="entry name" value="Laminin"/>
    <property type="match status" value="1"/>
</dbReference>
<feature type="domain" description="Laminin G" evidence="9">
    <location>
        <begin position="149"/>
        <end position="349"/>
    </location>
</feature>
<keyword evidence="8" id="KW-0472">Membrane</keyword>
<dbReference type="CDD" id="cd00110">
    <property type="entry name" value="LamG"/>
    <property type="match status" value="2"/>
</dbReference>
<feature type="region of interest" description="Disordered" evidence="7">
    <location>
        <begin position="788"/>
        <end position="845"/>
    </location>
</feature>